<accession>A0ABW1J8C6</accession>
<dbReference type="RefSeq" id="WP_379587448.1">
    <property type="nucleotide sequence ID" value="NZ_JBHSQW010000044.1"/>
</dbReference>
<evidence type="ECO:0000313" key="3">
    <source>
        <dbReference type="EMBL" id="MFC5996666.1"/>
    </source>
</evidence>
<feature type="transmembrane region" description="Helical" evidence="1">
    <location>
        <begin position="47"/>
        <end position="67"/>
    </location>
</feature>
<comment type="caution">
    <text evidence="3">The sequence shown here is derived from an EMBL/GenBank/DDBJ whole genome shotgun (WGS) entry which is preliminary data.</text>
</comment>
<keyword evidence="1" id="KW-0472">Membrane</keyword>
<keyword evidence="4" id="KW-1185">Reference proteome</keyword>
<organism evidence="3 4">
    <name type="scientific">Pseudonocardia hispaniensis</name>
    <dbReference type="NCBI Taxonomy" id="904933"/>
    <lineage>
        <taxon>Bacteria</taxon>
        <taxon>Bacillati</taxon>
        <taxon>Actinomycetota</taxon>
        <taxon>Actinomycetes</taxon>
        <taxon>Pseudonocardiales</taxon>
        <taxon>Pseudonocardiaceae</taxon>
        <taxon>Pseudonocardia</taxon>
    </lineage>
</organism>
<protein>
    <submittedName>
        <fullName evidence="3">PH domain-containing protein</fullName>
    </submittedName>
</protein>
<dbReference type="InterPro" id="IPR019692">
    <property type="entry name" value="CFP-6_PH"/>
</dbReference>
<dbReference type="EMBL" id="JBHSQW010000044">
    <property type="protein sequence ID" value="MFC5996666.1"/>
    <property type="molecule type" value="Genomic_DNA"/>
</dbReference>
<sequence>MSADSHQPAEGTEPPRAVFQISRLGIFVAIALAFFAIPFAFGAPYFWVVYVVPLGIIVWILRVRTVADPESVTVRRIVGTRRVPWSQISSLRLQPSTRSRGTRVSAVLTDGAELPLPAVHVRDLSQLAAVSGGRLPDPAGE</sequence>
<keyword evidence="1" id="KW-1133">Transmembrane helix</keyword>
<evidence type="ECO:0000313" key="4">
    <source>
        <dbReference type="Proteomes" id="UP001596302"/>
    </source>
</evidence>
<name>A0ABW1J8C6_9PSEU</name>
<reference evidence="4" key="1">
    <citation type="journal article" date="2019" name="Int. J. Syst. Evol. Microbiol.">
        <title>The Global Catalogue of Microorganisms (GCM) 10K type strain sequencing project: providing services to taxonomists for standard genome sequencing and annotation.</title>
        <authorList>
            <consortium name="The Broad Institute Genomics Platform"/>
            <consortium name="The Broad Institute Genome Sequencing Center for Infectious Disease"/>
            <person name="Wu L."/>
            <person name="Ma J."/>
        </authorList>
    </citation>
    <scope>NUCLEOTIDE SEQUENCE [LARGE SCALE GENOMIC DNA]</scope>
    <source>
        <strain evidence="4">CCM 8391</strain>
    </source>
</reference>
<feature type="domain" description="Low molecular weight protein antigen 6 PH" evidence="2">
    <location>
        <begin position="62"/>
        <end position="137"/>
    </location>
</feature>
<dbReference type="Proteomes" id="UP001596302">
    <property type="component" value="Unassembled WGS sequence"/>
</dbReference>
<evidence type="ECO:0000259" key="2">
    <source>
        <dbReference type="Pfam" id="PF10756"/>
    </source>
</evidence>
<keyword evidence="1" id="KW-0812">Transmembrane</keyword>
<evidence type="ECO:0000256" key="1">
    <source>
        <dbReference type="SAM" id="Phobius"/>
    </source>
</evidence>
<proteinExistence type="predicted"/>
<feature type="transmembrane region" description="Helical" evidence="1">
    <location>
        <begin position="21"/>
        <end position="41"/>
    </location>
</feature>
<dbReference type="Pfam" id="PF10756">
    <property type="entry name" value="bPH_6"/>
    <property type="match status" value="1"/>
</dbReference>
<gene>
    <name evidence="3" type="ORF">ACFQE5_20875</name>
</gene>